<evidence type="ECO:0000313" key="3">
    <source>
        <dbReference type="EMBL" id="GIJ66538.1"/>
    </source>
</evidence>
<evidence type="ECO:0000313" key="4">
    <source>
        <dbReference type="Proteomes" id="UP000635606"/>
    </source>
</evidence>
<dbReference type="InterPro" id="IPR011051">
    <property type="entry name" value="RmlC_Cupin_sf"/>
</dbReference>
<dbReference type="Gene3D" id="2.60.120.10">
    <property type="entry name" value="Jelly Rolls"/>
    <property type="match status" value="1"/>
</dbReference>
<proteinExistence type="predicted"/>
<dbReference type="InterPro" id="IPR050177">
    <property type="entry name" value="Lipid_A_modif_metabolic_enz"/>
</dbReference>
<dbReference type="RefSeq" id="WP_203926500.1">
    <property type="nucleotide sequence ID" value="NZ_BOPH01000018.1"/>
</dbReference>
<dbReference type="PANTHER" id="PTHR43245:SF55">
    <property type="entry name" value="NAD(P)-BINDING DOMAIN-CONTAINING PROTEIN"/>
    <property type="match status" value="1"/>
</dbReference>
<feature type="domain" description="Capsular polysaccharide assembling protein CapF C-terminal" evidence="2">
    <location>
        <begin position="248"/>
        <end position="359"/>
    </location>
</feature>
<feature type="domain" description="NAD-dependent epimerase/dehydratase" evidence="1">
    <location>
        <begin position="5"/>
        <end position="184"/>
    </location>
</feature>
<dbReference type="InterPro" id="IPR036291">
    <property type="entry name" value="NAD(P)-bd_dom_sf"/>
</dbReference>
<protein>
    <submittedName>
        <fullName evidence="3">Epimerase</fullName>
    </submittedName>
</protein>
<dbReference type="InterPro" id="IPR029303">
    <property type="entry name" value="CapF_C"/>
</dbReference>
<comment type="caution">
    <text evidence="3">The sequence shown here is derived from an EMBL/GenBank/DDBJ whole genome shotgun (WGS) entry which is preliminary data.</text>
</comment>
<accession>A0A8J4E9P4</accession>
<dbReference type="SUPFAM" id="SSF51735">
    <property type="entry name" value="NAD(P)-binding Rossmann-fold domains"/>
    <property type="match status" value="1"/>
</dbReference>
<dbReference type="Gene3D" id="3.40.50.720">
    <property type="entry name" value="NAD(P)-binding Rossmann-like Domain"/>
    <property type="match status" value="1"/>
</dbReference>
<dbReference type="AlphaFoldDB" id="A0A8J4E9P4"/>
<reference evidence="3" key="1">
    <citation type="submission" date="2021-01" db="EMBL/GenBank/DDBJ databases">
        <title>Whole genome shotgun sequence of Virgisporangium ochraceum NBRC 16418.</title>
        <authorList>
            <person name="Komaki H."/>
            <person name="Tamura T."/>
        </authorList>
    </citation>
    <scope>NUCLEOTIDE SEQUENCE</scope>
    <source>
        <strain evidence="3">NBRC 16418</strain>
    </source>
</reference>
<dbReference type="InterPro" id="IPR014710">
    <property type="entry name" value="RmlC-like_jellyroll"/>
</dbReference>
<dbReference type="EMBL" id="BOPH01000018">
    <property type="protein sequence ID" value="GIJ66538.1"/>
    <property type="molecule type" value="Genomic_DNA"/>
</dbReference>
<evidence type="ECO:0000259" key="1">
    <source>
        <dbReference type="Pfam" id="PF01370"/>
    </source>
</evidence>
<keyword evidence="4" id="KW-1185">Reference proteome</keyword>
<organism evidence="3 4">
    <name type="scientific">Virgisporangium ochraceum</name>
    <dbReference type="NCBI Taxonomy" id="65505"/>
    <lineage>
        <taxon>Bacteria</taxon>
        <taxon>Bacillati</taxon>
        <taxon>Actinomycetota</taxon>
        <taxon>Actinomycetes</taxon>
        <taxon>Micromonosporales</taxon>
        <taxon>Micromonosporaceae</taxon>
        <taxon>Virgisporangium</taxon>
    </lineage>
</organism>
<dbReference type="Proteomes" id="UP000635606">
    <property type="component" value="Unassembled WGS sequence"/>
</dbReference>
<dbReference type="CDD" id="cd07007">
    <property type="entry name" value="cupin_CapF-like_C"/>
    <property type="match status" value="1"/>
</dbReference>
<gene>
    <name evidence="3" type="primary">fnlB</name>
    <name evidence="3" type="ORF">Voc01_014550</name>
</gene>
<dbReference type="Pfam" id="PF01370">
    <property type="entry name" value="Epimerase"/>
    <property type="match status" value="1"/>
</dbReference>
<dbReference type="Pfam" id="PF14667">
    <property type="entry name" value="Polysacc_synt_C"/>
    <property type="match status" value="1"/>
</dbReference>
<evidence type="ECO:0000259" key="2">
    <source>
        <dbReference type="Pfam" id="PF14667"/>
    </source>
</evidence>
<dbReference type="SUPFAM" id="SSF51182">
    <property type="entry name" value="RmlC-like cupins"/>
    <property type="match status" value="1"/>
</dbReference>
<dbReference type="InterPro" id="IPR001509">
    <property type="entry name" value="Epimerase_deHydtase"/>
</dbReference>
<name>A0A8J4E9P4_9ACTN</name>
<dbReference type="PANTHER" id="PTHR43245">
    <property type="entry name" value="BIFUNCTIONAL POLYMYXIN RESISTANCE PROTEIN ARNA"/>
    <property type="match status" value="1"/>
</dbReference>
<sequence length="365" mass="39725">MGSSIVLSGGSGFLGWHTRVLARALGLPAPHLLTRDDLARPARLAGLVDGADRVLHVAGVNRGTPTEVKDGNEGAATALAEAIQQCATPPKTVVFANSTQAGNGTPYGDSKAAAAERLADATRWCGSEFVDLRLPNLFGEHGRPHYNSVVATFCRLLADGGTPRVQDDKALDLVHVQDAARALLGVEGADLVPARRTVSDLAQTLGTYARTYRRTEIPALTDPFDLKLFNTYRSHCFPGHYPMPLQRHTDARGGLVEVVKAHGDGGQTFFSTTRPGVTRGEHYHLSKVERFVVVRGEAEIRLRRVLHDDVVTFRVTGDKPVVVDMPTMWVHHITNVGTDDLLTLFWTNEIFDPDRPDTYAEKVSP</sequence>